<gene>
    <name evidence="2" type="ORF">SY85_01995</name>
</gene>
<dbReference type="PANTHER" id="PTHR47619:SF1">
    <property type="entry name" value="EXODEOXYRIBONUCLEASE WALJ"/>
    <property type="match status" value="1"/>
</dbReference>
<dbReference type="AlphaFoldDB" id="A0A172TR43"/>
<dbReference type="OrthoDB" id="9781189at2"/>
<evidence type="ECO:0000259" key="1">
    <source>
        <dbReference type="SMART" id="SM00849"/>
    </source>
</evidence>
<dbReference type="Proteomes" id="UP000077177">
    <property type="component" value="Chromosome"/>
</dbReference>
<dbReference type="InterPro" id="IPR001279">
    <property type="entry name" value="Metallo-B-lactamas"/>
</dbReference>
<feature type="domain" description="Metallo-beta-lactamase" evidence="1">
    <location>
        <begin position="13"/>
        <end position="188"/>
    </location>
</feature>
<evidence type="ECO:0000313" key="2">
    <source>
        <dbReference type="EMBL" id="ANE49452.1"/>
    </source>
</evidence>
<dbReference type="Pfam" id="PF12706">
    <property type="entry name" value="Lactamase_B_2"/>
    <property type="match status" value="1"/>
</dbReference>
<accession>A0A172TR43</accession>
<dbReference type="InterPro" id="IPR052533">
    <property type="entry name" value="WalJ/YycJ-like"/>
</dbReference>
<dbReference type="InterPro" id="IPR036866">
    <property type="entry name" value="RibonucZ/Hydroxyglut_hydro"/>
</dbReference>
<dbReference type="KEGG" id="fla:SY85_01995"/>
<dbReference type="PANTHER" id="PTHR47619">
    <property type="entry name" value="METALLO-HYDROLASE YYCJ-RELATED"/>
    <property type="match status" value="1"/>
</dbReference>
<dbReference type="PATRIC" id="fig|1492898.3.peg.436"/>
<keyword evidence="3" id="KW-1185">Reference proteome</keyword>
<protein>
    <submittedName>
        <fullName evidence="2">Metallo-beta-lactamase</fullName>
    </submittedName>
</protein>
<evidence type="ECO:0000313" key="3">
    <source>
        <dbReference type="Proteomes" id="UP000077177"/>
    </source>
</evidence>
<dbReference type="EMBL" id="CP011390">
    <property type="protein sequence ID" value="ANE49452.1"/>
    <property type="molecule type" value="Genomic_DNA"/>
</dbReference>
<dbReference type="SUPFAM" id="SSF56281">
    <property type="entry name" value="Metallo-hydrolase/oxidoreductase"/>
    <property type="match status" value="1"/>
</dbReference>
<proteinExistence type="predicted"/>
<name>A0A172TR43_9BACT</name>
<reference evidence="3" key="1">
    <citation type="submission" date="2015-01" db="EMBL/GenBank/DDBJ databases">
        <title>Flavisolibacter sp./LCS9/ whole genome sequencing.</title>
        <authorList>
            <person name="Kim M.K."/>
            <person name="Srinivasan S."/>
            <person name="Lee J.-J."/>
        </authorList>
    </citation>
    <scope>NUCLEOTIDE SEQUENCE [LARGE SCALE GENOMIC DNA]</scope>
    <source>
        <strain evidence="3">LCS9</strain>
    </source>
</reference>
<dbReference type="Gene3D" id="3.60.15.10">
    <property type="entry name" value="Ribonuclease Z/Hydroxyacylglutathione hydrolase-like"/>
    <property type="match status" value="1"/>
</dbReference>
<sequence length="279" mass="31187">MSVYITSLNSGSNGNCYYVGNDNEAVLVDVGISCKEVETRINKLGLSLSKVKAIFVSHEHTDHVRGIPVLASKYRLPVYITTNTLRNCRFRLDKQLLNTFQANEPVSIGSLKVTAFPKFHDAVDPYSFVVANGNVRVGVFTDIGAPCENLTHYFKQCHAAFLESNYDEVLLEKGKYPYYLKNRIRSGHGHLSNTQALAFFKEHRPAYMSHLILSHLSNENNCPKLVYDLFSEHANNIEIIVASRFEATPVYTIAALEGAPVMSVINLPPEPAITQMTLF</sequence>
<organism evidence="2 3">
    <name type="scientific">Flavisolibacter tropicus</name>
    <dbReference type="NCBI Taxonomy" id="1492898"/>
    <lineage>
        <taxon>Bacteria</taxon>
        <taxon>Pseudomonadati</taxon>
        <taxon>Bacteroidota</taxon>
        <taxon>Chitinophagia</taxon>
        <taxon>Chitinophagales</taxon>
        <taxon>Chitinophagaceae</taxon>
        <taxon>Flavisolibacter</taxon>
    </lineage>
</organism>
<dbReference type="SMART" id="SM00849">
    <property type="entry name" value="Lactamase_B"/>
    <property type="match status" value="1"/>
</dbReference>
<reference evidence="2 3" key="2">
    <citation type="journal article" date="2016" name="Int. J. Syst. Evol. Microbiol.">
        <title>Flavisolibacter tropicus sp. nov., isolated from tropical soil.</title>
        <authorList>
            <person name="Lee J.J."/>
            <person name="Kang M.S."/>
            <person name="Kim G.S."/>
            <person name="Lee C.S."/>
            <person name="Lim S."/>
            <person name="Lee J."/>
            <person name="Roh S.H."/>
            <person name="Kang H."/>
            <person name="Ha J.M."/>
            <person name="Bae S."/>
            <person name="Jung H.Y."/>
            <person name="Kim M.K."/>
        </authorList>
    </citation>
    <scope>NUCLEOTIDE SEQUENCE [LARGE SCALE GENOMIC DNA]</scope>
    <source>
        <strain evidence="2 3">LCS9</strain>
    </source>
</reference>